<dbReference type="UniPathway" id="UPA00084">
    <property type="reaction ID" value="UER00504"/>
</dbReference>
<dbReference type="KEGG" id="daf:Desaf_3799"/>
<keyword evidence="1" id="KW-0812">Transmembrane</keyword>
<dbReference type="EMBL" id="CP003221">
    <property type="protein sequence ID" value="EGJ52075.1"/>
    <property type="molecule type" value="Genomic_DNA"/>
</dbReference>
<dbReference type="InterPro" id="IPR007686">
    <property type="entry name" value="YutG/PgpA"/>
</dbReference>
<evidence type="ECO:0000313" key="3">
    <source>
        <dbReference type="EMBL" id="EGJ52075.1"/>
    </source>
</evidence>
<evidence type="ECO:0000256" key="1">
    <source>
        <dbReference type="SAM" id="Phobius"/>
    </source>
</evidence>
<dbReference type="GO" id="GO:0006655">
    <property type="term" value="P:phosphatidylglycerol biosynthetic process"/>
    <property type="evidence" value="ECO:0007669"/>
    <property type="project" value="UniProtKB-UniPathway"/>
</dbReference>
<dbReference type="Pfam" id="PF04608">
    <property type="entry name" value="PgpA"/>
    <property type="match status" value="1"/>
</dbReference>
<dbReference type="GO" id="GO:0008962">
    <property type="term" value="F:phosphatidylglycerophosphatase activity"/>
    <property type="evidence" value="ECO:0007669"/>
    <property type="project" value="InterPro"/>
</dbReference>
<dbReference type="STRING" id="690850.Desaf_3799"/>
<reference evidence="3 4" key="1">
    <citation type="journal article" date="2011" name="J. Bacteriol.">
        <title>Genome sequence of the mercury-methylating and pleomorphic Desulfovibrio africanus Strain Walvis Bay.</title>
        <authorList>
            <person name="Brown S.D."/>
            <person name="Wall J.D."/>
            <person name="Kucken A.M."/>
            <person name="Gilmour C.C."/>
            <person name="Podar M."/>
            <person name="Brandt C.C."/>
            <person name="Teshima H."/>
            <person name="Detter J.C."/>
            <person name="Han C.S."/>
            <person name="Land M.L."/>
            <person name="Lucas S."/>
            <person name="Han J."/>
            <person name="Pennacchio L."/>
            <person name="Nolan M."/>
            <person name="Pitluck S."/>
            <person name="Woyke T."/>
            <person name="Goodwin L."/>
            <person name="Palumbo A.V."/>
            <person name="Elias D.A."/>
        </authorList>
    </citation>
    <scope>NUCLEOTIDE SEQUENCE [LARGE SCALE GENOMIC DNA]</scope>
    <source>
        <strain evidence="3 4">Walvis Bay</strain>
    </source>
</reference>
<evidence type="ECO:0000313" key="4">
    <source>
        <dbReference type="Proteomes" id="UP000007844"/>
    </source>
</evidence>
<feature type="transmembrane region" description="Helical" evidence="1">
    <location>
        <begin position="150"/>
        <end position="171"/>
    </location>
</feature>
<name>F3Z046_DESAF</name>
<keyword evidence="4" id="KW-1185">Reference proteome</keyword>
<evidence type="ECO:0000259" key="2">
    <source>
        <dbReference type="Pfam" id="PF04608"/>
    </source>
</evidence>
<feature type="transmembrane region" description="Helical" evidence="1">
    <location>
        <begin position="59"/>
        <end position="79"/>
    </location>
</feature>
<keyword evidence="1" id="KW-0472">Membrane</keyword>
<accession>F3Z046</accession>
<gene>
    <name evidence="3" type="ORF">Desaf_3799</name>
</gene>
<protein>
    <submittedName>
        <fullName evidence="3">Phosphatidylglycerophosphatase A</fullName>
    </submittedName>
</protein>
<proteinExistence type="predicted"/>
<dbReference type="PIRSF" id="PIRSF006162">
    <property type="entry name" value="PgpA"/>
    <property type="match status" value="1"/>
</dbReference>
<sequence length="172" mass="18905">MADSSKLQARVLPMTMLDKTAYALATLWPLGHAPKAPGTAGALFATLLAPWLFMPLPTWGRLAVLAMVFVLGGLAATRVERVTGRKDPGCVIVDELLGQWVTYLPFAQLEFWQLLVGFSLFRLFDITKPWPVCRSETCMPDGFGIMIDDAVAALYAAACLWLVVSLEAWLFI</sequence>
<dbReference type="HOGENOM" id="CLU_103734_1_2_7"/>
<dbReference type="CDD" id="cd06971">
    <property type="entry name" value="PgpA"/>
    <property type="match status" value="1"/>
</dbReference>
<feature type="domain" description="YutG/PgpA" evidence="2">
    <location>
        <begin position="24"/>
        <end position="163"/>
    </location>
</feature>
<dbReference type="PANTHER" id="PTHR36305">
    <property type="entry name" value="PHOSPHATIDYLGLYCEROPHOSPHATASE A"/>
    <property type="match status" value="1"/>
</dbReference>
<dbReference type="PANTHER" id="PTHR36305:SF1">
    <property type="entry name" value="PHOSPHATIDYLGLYCEROPHOSPHATASE A"/>
    <property type="match status" value="1"/>
</dbReference>
<dbReference type="RefSeq" id="WP_014261668.1">
    <property type="nucleotide sequence ID" value="NC_016629.1"/>
</dbReference>
<organism evidence="3 4">
    <name type="scientific">Desulfocurvibacter africanus subsp. africanus str. Walvis Bay</name>
    <dbReference type="NCBI Taxonomy" id="690850"/>
    <lineage>
        <taxon>Bacteria</taxon>
        <taxon>Pseudomonadati</taxon>
        <taxon>Thermodesulfobacteriota</taxon>
        <taxon>Desulfovibrionia</taxon>
        <taxon>Desulfovibrionales</taxon>
        <taxon>Desulfovibrionaceae</taxon>
        <taxon>Desulfocurvibacter</taxon>
    </lineage>
</organism>
<dbReference type="SUPFAM" id="SSF101307">
    <property type="entry name" value="YutG-like"/>
    <property type="match status" value="1"/>
</dbReference>
<dbReference type="eggNOG" id="COG1267">
    <property type="taxonomic scope" value="Bacteria"/>
</dbReference>
<dbReference type="InterPro" id="IPR026037">
    <property type="entry name" value="PgpA"/>
</dbReference>
<dbReference type="Proteomes" id="UP000007844">
    <property type="component" value="Chromosome"/>
</dbReference>
<dbReference type="InterPro" id="IPR036681">
    <property type="entry name" value="PgpA-like_sf"/>
</dbReference>
<dbReference type="AlphaFoldDB" id="F3Z046"/>
<keyword evidence="1" id="KW-1133">Transmembrane helix</keyword>